<sequence>MLKAVGHKSPISFPYVSPYTFVEHDSVPPIGGDNLQVASPPSGEPSSYNVQLMITTREVFSTAFLSSKSDEARPLSFRLADLGHFDAKHL</sequence>
<name>A0A4C1ZSR9_EUMVA</name>
<protein>
    <submittedName>
        <fullName evidence="1">Uncharacterized protein</fullName>
    </submittedName>
</protein>
<comment type="caution">
    <text evidence="1">The sequence shown here is derived from an EMBL/GenBank/DDBJ whole genome shotgun (WGS) entry which is preliminary data.</text>
</comment>
<keyword evidence="2" id="KW-1185">Reference proteome</keyword>
<dbReference type="AlphaFoldDB" id="A0A4C1ZSR9"/>
<evidence type="ECO:0000313" key="2">
    <source>
        <dbReference type="Proteomes" id="UP000299102"/>
    </source>
</evidence>
<evidence type="ECO:0000313" key="1">
    <source>
        <dbReference type="EMBL" id="GBP89783.1"/>
    </source>
</evidence>
<reference evidence="1 2" key="1">
    <citation type="journal article" date="2019" name="Commun. Biol.">
        <title>The bagworm genome reveals a unique fibroin gene that provides high tensile strength.</title>
        <authorList>
            <person name="Kono N."/>
            <person name="Nakamura H."/>
            <person name="Ohtoshi R."/>
            <person name="Tomita M."/>
            <person name="Numata K."/>
            <person name="Arakawa K."/>
        </authorList>
    </citation>
    <scope>NUCLEOTIDE SEQUENCE [LARGE SCALE GENOMIC DNA]</scope>
</reference>
<dbReference type="EMBL" id="BGZK01002029">
    <property type="protein sequence ID" value="GBP89783.1"/>
    <property type="molecule type" value="Genomic_DNA"/>
</dbReference>
<organism evidence="1 2">
    <name type="scientific">Eumeta variegata</name>
    <name type="common">Bagworm moth</name>
    <name type="synonym">Eumeta japonica</name>
    <dbReference type="NCBI Taxonomy" id="151549"/>
    <lineage>
        <taxon>Eukaryota</taxon>
        <taxon>Metazoa</taxon>
        <taxon>Ecdysozoa</taxon>
        <taxon>Arthropoda</taxon>
        <taxon>Hexapoda</taxon>
        <taxon>Insecta</taxon>
        <taxon>Pterygota</taxon>
        <taxon>Neoptera</taxon>
        <taxon>Endopterygota</taxon>
        <taxon>Lepidoptera</taxon>
        <taxon>Glossata</taxon>
        <taxon>Ditrysia</taxon>
        <taxon>Tineoidea</taxon>
        <taxon>Psychidae</taxon>
        <taxon>Oiketicinae</taxon>
        <taxon>Eumeta</taxon>
    </lineage>
</organism>
<accession>A0A4C1ZSR9</accession>
<proteinExistence type="predicted"/>
<dbReference type="Proteomes" id="UP000299102">
    <property type="component" value="Unassembled WGS sequence"/>
</dbReference>
<gene>
    <name evidence="1" type="ORF">EVAR_69667_1</name>
</gene>